<dbReference type="GO" id="GO:0016787">
    <property type="term" value="F:hydrolase activity"/>
    <property type="evidence" value="ECO:0007669"/>
    <property type="project" value="UniProtKB-KW"/>
</dbReference>
<dbReference type="Pfam" id="PF04007">
    <property type="entry name" value="DUF354"/>
    <property type="match status" value="1"/>
</dbReference>
<proteinExistence type="predicted"/>
<protein>
    <submittedName>
        <fullName evidence="3">UDP-2,4-diacetamido-2,4,6-trideoxy-beta-L-altropyranose hydrolase</fullName>
    </submittedName>
</protein>
<dbReference type="NCBIfam" id="TIGR03590">
    <property type="entry name" value="PseG"/>
    <property type="match status" value="1"/>
</dbReference>
<accession>A0A1M6AYS6</accession>
<dbReference type="InterPro" id="IPR007152">
    <property type="entry name" value="DUF354"/>
</dbReference>
<feature type="binding site" evidence="2">
    <location>
        <position position="241"/>
    </location>
    <ligand>
        <name>substrate</name>
    </ligand>
</feature>
<dbReference type="GO" id="GO:0016757">
    <property type="term" value="F:glycosyltransferase activity"/>
    <property type="evidence" value="ECO:0007669"/>
    <property type="project" value="TreeGrafter"/>
</dbReference>
<dbReference type="Proteomes" id="UP000184310">
    <property type="component" value="Unassembled WGS sequence"/>
</dbReference>
<dbReference type="Gene3D" id="3.40.50.11190">
    <property type="match status" value="1"/>
</dbReference>
<sequence>MDILIRADGGEGIGMGHIMRTLCLAKALAESFNVSYVCNKDEKYDAGKNKVISEGFNVYEIDNLKEEEELLNLDAKLLIVDKYNVNNEYFKRLKEKFILVYFDDNNELAYYDVDIIINQNPHGQVLKYNAKNNTKLLIGGDYTLLREDFLKSSPINIENNIKDILITVGGSDDNNLTAQIIKQLKDRNFNLHIVIGPGFKHKDNLKLTSSNNIYFYENANMCELMKKCDIAISSCGSTLYELSYLGVPTIGVVVADNQIRCGKYMNEREVIILKDINEVLEGVKAMNYEKRLKIHNNMIKLIDGKGVNRLKNIIKYTII</sequence>
<dbReference type="PANTHER" id="PTHR21015:SF22">
    <property type="entry name" value="GLYCOSYLTRANSFERASE"/>
    <property type="match status" value="1"/>
</dbReference>
<name>A0A1M6AYS6_9CLOT</name>
<keyword evidence="3" id="KW-0378">Hydrolase</keyword>
<dbReference type="Gene3D" id="3.40.50.2000">
    <property type="entry name" value="Glycogen Phosphorylase B"/>
    <property type="match status" value="1"/>
</dbReference>
<evidence type="ECO:0000256" key="2">
    <source>
        <dbReference type="PIRSR" id="PIRSR620023-2"/>
    </source>
</evidence>
<dbReference type="AlphaFoldDB" id="A0A1M6AYS6"/>
<reference evidence="3 4" key="1">
    <citation type="submission" date="2016-11" db="EMBL/GenBank/DDBJ databases">
        <authorList>
            <person name="Jaros S."/>
            <person name="Januszkiewicz K."/>
            <person name="Wedrychowicz H."/>
        </authorList>
    </citation>
    <scope>NUCLEOTIDE SEQUENCE [LARGE SCALE GENOMIC DNA]</scope>
    <source>
        <strain evidence="3 4">DSM 21758</strain>
    </source>
</reference>
<dbReference type="RefSeq" id="WP_072984400.1">
    <property type="nucleotide sequence ID" value="NZ_FQZB01000003.1"/>
</dbReference>
<organism evidence="3 4">
    <name type="scientific">Clostridium cavendishii DSM 21758</name>
    <dbReference type="NCBI Taxonomy" id="1121302"/>
    <lineage>
        <taxon>Bacteria</taxon>
        <taxon>Bacillati</taxon>
        <taxon>Bacillota</taxon>
        <taxon>Clostridia</taxon>
        <taxon>Eubacteriales</taxon>
        <taxon>Clostridiaceae</taxon>
        <taxon>Clostridium</taxon>
    </lineage>
</organism>
<dbReference type="STRING" id="1121302.SAMN02745163_00212"/>
<gene>
    <name evidence="3" type="ORF">SAMN02745163_00212</name>
</gene>
<dbReference type="PANTHER" id="PTHR21015">
    <property type="entry name" value="UDP-N-ACETYLGLUCOSAMINE--N-ACETYLMURAMYL-(PENTAPEPTIDE) PYROPHOSPHORYL-UNDECAPRENOL N-ACETYLGLUCOSAMINE TRANSFERASE 1"/>
    <property type="match status" value="1"/>
</dbReference>
<dbReference type="OrthoDB" id="9805604at2"/>
<keyword evidence="4" id="KW-1185">Reference proteome</keyword>
<feature type="active site" description="Proton acceptor" evidence="1">
    <location>
        <position position="17"/>
    </location>
</feature>
<dbReference type="SUPFAM" id="SSF53756">
    <property type="entry name" value="UDP-Glycosyltransferase/glycogen phosphorylase"/>
    <property type="match status" value="1"/>
</dbReference>
<dbReference type="EMBL" id="FQZB01000003">
    <property type="protein sequence ID" value="SHI41591.1"/>
    <property type="molecule type" value="Genomic_DNA"/>
</dbReference>
<evidence type="ECO:0000313" key="4">
    <source>
        <dbReference type="Proteomes" id="UP000184310"/>
    </source>
</evidence>
<feature type="binding site" evidence="2">
    <location>
        <position position="146"/>
    </location>
    <ligand>
        <name>substrate</name>
    </ligand>
</feature>
<dbReference type="InterPro" id="IPR020023">
    <property type="entry name" value="PseG"/>
</dbReference>
<evidence type="ECO:0000313" key="3">
    <source>
        <dbReference type="EMBL" id="SHI41591.1"/>
    </source>
</evidence>
<evidence type="ECO:0000256" key="1">
    <source>
        <dbReference type="PIRSR" id="PIRSR620023-1"/>
    </source>
</evidence>